<dbReference type="PANTHER" id="PTHR11511">
    <property type="entry name" value="LARVAL STORAGE PROTEIN/PHENOLOXIDASE"/>
    <property type="match status" value="1"/>
</dbReference>
<evidence type="ECO:0000256" key="4">
    <source>
        <dbReference type="ARBA" id="ARBA00023157"/>
    </source>
</evidence>
<accession>A0A2Z6RI34</accession>
<protein>
    <submittedName>
        <fullName evidence="8">Hemocyanin F chain-like</fullName>
    </submittedName>
</protein>
<dbReference type="InterPro" id="IPR000896">
    <property type="entry name" value="Hemocyanin/hexamerin_mid_dom"/>
</dbReference>
<dbReference type="InterPro" id="IPR014756">
    <property type="entry name" value="Ig_E-set"/>
</dbReference>
<dbReference type="InterPro" id="IPR008922">
    <property type="entry name" value="Di-copper_centre_dom_sf"/>
</dbReference>
<dbReference type="InterPro" id="IPR005203">
    <property type="entry name" value="Hemocyanin_C"/>
</dbReference>
<dbReference type="GO" id="GO:0046872">
    <property type="term" value="F:metal ion binding"/>
    <property type="evidence" value="ECO:0007669"/>
    <property type="project" value="UniProtKB-KW"/>
</dbReference>
<dbReference type="AlphaFoldDB" id="A0A2Z6RI34"/>
<evidence type="ECO:0000256" key="2">
    <source>
        <dbReference type="ARBA" id="ARBA00022525"/>
    </source>
</evidence>
<dbReference type="PANTHER" id="PTHR11511:SF4">
    <property type="entry name" value="PHENOLOXIDASE 2-RELATED"/>
    <property type="match status" value="1"/>
</dbReference>
<dbReference type="GO" id="GO:0005576">
    <property type="term" value="C:extracellular region"/>
    <property type="evidence" value="ECO:0007669"/>
    <property type="project" value="UniProtKB-SubCell"/>
</dbReference>
<dbReference type="Proteomes" id="UP000615446">
    <property type="component" value="Unassembled WGS sequence"/>
</dbReference>
<dbReference type="Gene3D" id="2.60.40.1520">
    <property type="entry name" value="Hemocyanin, C-terminal domain"/>
    <property type="match status" value="1"/>
</dbReference>
<keyword evidence="9" id="KW-1185">Reference proteome</keyword>
<dbReference type="EMBL" id="BLAL01000285">
    <property type="protein sequence ID" value="GET00342.1"/>
    <property type="molecule type" value="Genomic_DNA"/>
</dbReference>
<feature type="domain" description="Tyrosinase copper-binding" evidence="6">
    <location>
        <begin position="354"/>
        <end position="365"/>
    </location>
</feature>
<keyword evidence="4" id="KW-1015">Disulfide bond</keyword>
<evidence type="ECO:0000256" key="1">
    <source>
        <dbReference type="ARBA" id="ARBA00004613"/>
    </source>
</evidence>
<keyword evidence="2" id="KW-0964">Secreted</keyword>
<evidence type="ECO:0000313" key="8">
    <source>
        <dbReference type="EMBL" id="GET00342.1"/>
    </source>
</evidence>
<dbReference type="Pfam" id="PF03723">
    <property type="entry name" value="Hemocyanin_C"/>
    <property type="match status" value="1"/>
</dbReference>
<dbReference type="Gene3D" id="1.10.1280.10">
    <property type="entry name" value="Di-copper center containing domain from catechol oxidase"/>
    <property type="match status" value="1"/>
</dbReference>
<feature type="compositionally biased region" description="Acidic residues" evidence="5">
    <location>
        <begin position="539"/>
        <end position="551"/>
    </location>
</feature>
<dbReference type="OrthoDB" id="8119704at2759"/>
<dbReference type="InterPro" id="IPR013788">
    <property type="entry name" value="Hemocyanin/hexamerin"/>
</dbReference>
<proteinExistence type="predicted"/>
<feature type="region of interest" description="Disordered" evidence="5">
    <location>
        <begin position="120"/>
        <end position="150"/>
    </location>
</feature>
<reference evidence="7 9" key="1">
    <citation type="submission" date="2017-11" db="EMBL/GenBank/DDBJ databases">
        <title>The genome of Rhizophagus clarus HR1 reveals common genetic basis of auxotrophy among arbuscular mycorrhizal fungi.</title>
        <authorList>
            <person name="Kobayashi Y."/>
        </authorList>
    </citation>
    <scope>NUCLEOTIDE SEQUENCE [LARGE SCALE GENOMIC DNA]</scope>
    <source>
        <strain evidence="7 9">HR1</strain>
    </source>
</reference>
<dbReference type="GO" id="GO:0016491">
    <property type="term" value="F:oxidoreductase activity"/>
    <property type="evidence" value="ECO:0007669"/>
    <property type="project" value="InterPro"/>
</dbReference>
<keyword evidence="3" id="KW-0479">Metal-binding</keyword>
<reference evidence="8" key="2">
    <citation type="submission" date="2019-10" db="EMBL/GenBank/DDBJ databases">
        <title>Conservation and host-specific expression of non-tandemly repeated heterogenous ribosome RNA gene in arbuscular mycorrhizal fungi.</title>
        <authorList>
            <person name="Maeda T."/>
            <person name="Kobayashi Y."/>
            <person name="Nakagawa T."/>
            <person name="Ezawa T."/>
            <person name="Yamaguchi K."/>
            <person name="Bino T."/>
            <person name="Nishimoto Y."/>
            <person name="Shigenobu S."/>
            <person name="Kawaguchi M."/>
        </authorList>
    </citation>
    <scope>NUCLEOTIDE SEQUENCE</scope>
    <source>
        <strain evidence="8">HR1</strain>
    </source>
</reference>
<comment type="caution">
    <text evidence="7">The sequence shown here is derived from an EMBL/GenBank/DDBJ whole genome shotgun (WGS) entry which is preliminary data.</text>
</comment>
<dbReference type="Pfam" id="PF00372">
    <property type="entry name" value="Hemocyanin_M"/>
    <property type="match status" value="1"/>
</dbReference>
<dbReference type="SUPFAM" id="SSF81296">
    <property type="entry name" value="E set domains"/>
    <property type="match status" value="1"/>
</dbReference>
<feature type="region of interest" description="Disordered" evidence="5">
    <location>
        <begin position="528"/>
        <end position="551"/>
    </location>
</feature>
<name>A0A2Z6RI34_9GLOM</name>
<evidence type="ECO:0000256" key="3">
    <source>
        <dbReference type="ARBA" id="ARBA00022723"/>
    </source>
</evidence>
<dbReference type="SUPFAM" id="SSF48056">
    <property type="entry name" value="Di-copper centre-containing domain"/>
    <property type="match status" value="1"/>
</dbReference>
<evidence type="ECO:0000313" key="9">
    <source>
        <dbReference type="Proteomes" id="UP000247702"/>
    </source>
</evidence>
<feature type="compositionally biased region" description="Basic residues" evidence="5">
    <location>
        <begin position="1"/>
        <end position="18"/>
    </location>
</feature>
<sequence>MSSYAKTKKGLKTAKKGGKVSPDQALINDFLQLPKAKSKAKKSSKLGFSPFIAEENEKAYQLTAEFMKIANDNPDDPIKKVLERAKVESETKDTQLVQTALLSFITYHPAARKKNLRIPPAVQRSPGTSVPKKKKIQLAPGPVVSHEKAEEADDDIESYMNWYREDPNLSEHHEHWHIVYNNTGIPNPKNPLGDRVHKDRHGELFIYMHRQMLARYDVERLGLGLPLIKPLDDYRGPILEKYKPNENLVDRKDDYTTFGSRESNTKLRGSEIFSLEHMETSRKRVEEAIKAGQFYDGTKIDINLLGAIIESYQLKGVEKLIDYYGSLHGAGHVNLALCTDDPGVMYDTRVAARDPAFWRWHRHIDDLIDSWEEKQEPNNFSDQPPVKLQDVIFTFKNQLPISHGETEDIEAAAFGEQTFGGENFCKDVSNNKLVTNELQTRMKTRTWVHIEDSGSSEEIDYLFPREFYYFFRVENTSSSPFDGTFRVFLVPEELADSRRHWIELDKFKETIPANSKVVVCRDSDMSSVVRQPPQKTKDEMDDTSLPIDEEDSNNPNKTFCDCGWPYHLLIPRGRKGGMKFKLLVFISDWAQDEVPRISRCGSISYCGAEGPAEKYPDSKPMGYPLDRPFKNKSYKETFAGLNNAIIRDVSINWVDEAWEEVFDDC</sequence>
<evidence type="ECO:0000259" key="6">
    <source>
        <dbReference type="PROSITE" id="PS00498"/>
    </source>
</evidence>
<dbReference type="EMBL" id="BEXD01003830">
    <property type="protein sequence ID" value="GBC02448.1"/>
    <property type="molecule type" value="Genomic_DNA"/>
</dbReference>
<feature type="region of interest" description="Disordered" evidence="5">
    <location>
        <begin position="1"/>
        <end position="21"/>
    </location>
</feature>
<comment type="subcellular location">
    <subcellularLocation>
        <location evidence="1">Secreted</location>
    </subcellularLocation>
</comment>
<dbReference type="InterPro" id="IPR002227">
    <property type="entry name" value="Tyrosinase_Cu-bd"/>
</dbReference>
<gene>
    <name evidence="8" type="ORF">RCL2_002680200</name>
    <name evidence="7" type="ORF">RclHR1_04630004</name>
</gene>
<dbReference type="Proteomes" id="UP000247702">
    <property type="component" value="Unassembled WGS sequence"/>
</dbReference>
<dbReference type="STRING" id="94130.A0A2Z6RI34"/>
<evidence type="ECO:0000256" key="5">
    <source>
        <dbReference type="SAM" id="MobiDB-lite"/>
    </source>
</evidence>
<evidence type="ECO:0000313" key="7">
    <source>
        <dbReference type="EMBL" id="GBC02448.1"/>
    </source>
</evidence>
<organism evidence="7 9">
    <name type="scientific">Rhizophagus clarus</name>
    <dbReference type="NCBI Taxonomy" id="94130"/>
    <lineage>
        <taxon>Eukaryota</taxon>
        <taxon>Fungi</taxon>
        <taxon>Fungi incertae sedis</taxon>
        <taxon>Mucoromycota</taxon>
        <taxon>Glomeromycotina</taxon>
        <taxon>Glomeromycetes</taxon>
        <taxon>Glomerales</taxon>
        <taxon>Glomeraceae</taxon>
        <taxon>Rhizophagus</taxon>
    </lineage>
</organism>
<dbReference type="InterPro" id="IPR037020">
    <property type="entry name" value="Hemocyanin_C_sf"/>
</dbReference>
<dbReference type="PROSITE" id="PS00498">
    <property type="entry name" value="TYROSINASE_2"/>
    <property type="match status" value="1"/>
</dbReference>